<dbReference type="InterPro" id="IPR000515">
    <property type="entry name" value="MetI-like"/>
</dbReference>
<evidence type="ECO:0000313" key="9">
    <source>
        <dbReference type="EMBL" id="MCC2241483.1"/>
    </source>
</evidence>
<reference evidence="9" key="1">
    <citation type="submission" date="2021-10" db="EMBL/GenBank/DDBJ databases">
        <title>Anaerobic single-cell dispensing facilitates the cultivation of human gut bacteria.</title>
        <authorList>
            <person name="Afrizal A."/>
        </authorList>
    </citation>
    <scope>NUCLEOTIDE SEQUENCE</scope>
    <source>
        <strain evidence="9">CLA-AA-H204</strain>
    </source>
</reference>
<evidence type="ECO:0000256" key="2">
    <source>
        <dbReference type="ARBA" id="ARBA00022448"/>
    </source>
</evidence>
<keyword evidence="2 7" id="KW-0813">Transport</keyword>
<feature type="transmembrane region" description="Helical" evidence="7">
    <location>
        <begin position="139"/>
        <end position="159"/>
    </location>
</feature>
<protein>
    <submittedName>
        <fullName evidence="9">ABC transporter permease</fullName>
    </submittedName>
</protein>
<dbReference type="PROSITE" id="PS50928">
    <property type="entry name" value="ABC_TM1"/>
    <property type="match status" value="1"/>
</dbReference>
<evidence type="ECO:0000256" key="5">
    <source>
        <dbReference type="ARBA" id="ARBA00022989"/>
    </source>
</evidence>
<dbReference type="Gene3D" id="1.10.3720.10">
    <property type="entry name" value="MetI-like"/>
    <property type="match status" value="1"/>
</dbReference>
<evidence type="ECO:0000256" key="7">
    <source>
        <dbReference type="RuleBase" id="RU363032"/>
    </source>
</evidence>
<dbReference type="GO" id="GO:0055085">
    <property type="term" value="P:transmembrane transport"/>
    <property type="evidence" value="ECO:0007669"/>
    <property type="project" value="InterPro"/>
</dbReference>
<dbReference type="EMBL" id="JAJEQW010000003">
    <property type="protein sequence ID" value="MCC2241483.1"/>
    <property type="molecule type" value="Genomic_DNA"/>
</dbReference>
<name>A0AAW4WC60_9FIRM</name>
<dbReference type="InterPro" id="IPR035906">
    <property type="entry name" value="MetI-like_sf"/>
</dbReference>
<feature type="transmembrane region" description="Helical" evidence="7">
    <location>
        <begin position="113"/>
        <end position="133"/>
    </location>
</feature>
<feature type="transmembrane region" description="Helical" evidence="7">
    <location>
        <begin position="71"/>
        <end position="101"/>
    </location>
</feature>
<dbReference type="PANTHER" id="PTHR30151">
    <property type="entry name" value="ALKANE SULFONATE ABC TRANSPORTER-RELATED, MEMBRANE SUBUNIT"/>
    <property type="match status" value="1"/>
</dbReference>
<dbReference type="AlphaFoldDB" id="A0AAW4WC60"/>
<dbReference type="SUPFAM" id="SSF161098">
    <property type="entry name" value="MetI-like"/>
    <property type="match status" value="1"/>
</dbReference>
<dbReference type="RefSeq" id="WP_227700958.1">
    <property type="nucleotide sequence ID" value="NZ_JAJEQW010000003.1"/>
</dbReference>
<keyword evidence="5 7" id="KW-1133">Transmembrane helix</keyword>
<keyword evidence="4 7" id="KW-0812">Transmembrane</keyword>
<dbReference type="CDD" id="cd06261">
    <property type="entry name" value="TM_PBP2"/>
    <property type="match status" value="1"/>
</dbReference>
<evidence type="ECO:0000256" key="6">
    <source>
        <dbReference type="ARBA" id="ARBA00023136"/>
    </source>
</evidence>
<comment type="subcellular location">
    <subcellularLocation>
        <location evidence="1 7">Cell membrane</location>
        <topology evidence="1 7">Multi-pass membrane protein</topology>
    </subcellularLocation>
</comment>
<evidence type="ECO:0000259" key="8">
    <source>
        <dbReference type="PROSITE" id="PS50928"/>
    </source>
</evidence>
<gene>
    <name evidence="9" type="ORF">LKD47_04070</name>
</gene>
<evidence type="ECO:0000256" key="1">
    <source>
        <dbReference type="ARBA" id="ARBA00004651"/>
    </source>
</evidence>
<keyword evidence="3" id="KW-1003">Cell membrane</keyword>
<comment type="caution">
    <text evidence="9">The sequence shown here is derived from an EMBL/GenBank/DDBJ whole genome shotgun (WGS) entry which is preliminary data.</text>
</comment>
<dbReference type="Pfam" id="PF00528">
    <property type="entry name" value="BPD_transp_1"/>
    <property type="match status" value="1"/>
</dbReference>
<sequence length="265" mass="29978">MNNPSSAQLMYLRQCRRHQLKIKIFRVLILVVFLLQWELCARYGKIDPFIFSSPTRLIICFYQMITGQKLLYHIGITLFETLSSFFFVIILTLLIAAILWFSKTLSETLEPYLVVLNSLPKSALAPLLIVWLGGNYKTIIITGMSVAIFGSILSLYTAFCDMDKEKILLIKTLGGTRNDVMFKIMLPGCIPTLLSIMKVNIGLCLVGVIIGEFIAAKKGLGYLIIYGSQVFKLDWVILSILILCLIAMLLYQLIGSFEKLCLKRN</sequence>
<dbReference type="Proteomes" id="UP001198893">
    <property type="component" value="Unassembled WGS sequence"/>
</dbReference>
<evidence type="ECO:0000256" key="4">
    <source>
        <dbReference type="ARBA" id="ARBA00022692"/>
    </source>
</evidence>
<dbReference type="PANTHER" id="PTHR30151:SF19">
    <property type="entry name" value="ABC TRANSPORTER PERMEASE"/>
    <property type="match status" value="1"/>
</dbReference>
<feature type="transmembrane region" description="Helical" evidence="7">
    <location>
        <begin position="235"/>
        <end position="254"/>
    </location>
</feature>
<feature type="domain" description="ABC transmembrane type-1" evidence="8">
    <location>
        <begin position="74"/>
        <end position="254"/>
    </location>
</feature>
<proteinExistence type="inferred from homology"/>
<evidence type="ECO:0000256" key="3">
    <source>
        <dbReference type="ARBA" id="ARBA00022475"/>
    </source>
</evidence>
<organism evidence="9 10">
    <name type="scientific">Roseburia amylophila</name>
    <dbReference type="NCBI Taxonomy" id="2981794"/>
    <lineage>
        <taxon>Bacteria</taxon>
        <taxon>Bacillati</taxon>
        <taxon>Bacillota</taxon>
        <taxon>Clostridia</taxon>
        <taxon>Lachnospirales</taxon>
        <taxon>Lachnospiraceae</taxon>
        <taxon>Roseburia</taxon>
    </lineage>
</organism>
<evidence type="ECO:0000313" key="10">
    <source>
        <dbReference type="Proteomes" id="UP001198893"/>
    </source>
</evidence>
<dbReference type="GO" id="GO:0005886">
    <property type="term" value="C:plasma membrane"/>
    <property type="evidence" value="ECO:0007669"/>
    <property type="project" value="UniProtKB-SubCell"/>
</dbReference>
<feature type="transmembrane region" description="Helical" evidence="7">
    <location>
        <begin position="20"/>
        <end position="37"/>
    </location>
</feature>
<feature type="transmembrane region" description="Helical" evidence="7">
    <location>
        <begin position="193"/>
        <end position="215"/>
    </location>
</feature>
<keyword evidence="6 7" id="KW-0472">Membrane</keyword>
<comment type="similarity">
    <text evidence="7">Belongs to the binding-protein-dependent transport system permease family.</text>
</comment>
<accession>A0AAW4WC60</accession>